<keyword evidence="2" id="KW-1133">Transmembrane helix</keyword>
<geneLocation type="mitochondrion" evidence="4"/>
<feature type="compositionally biased region" description="Low complexity" evidence="1">
    <location>
        <begin position="176"/>
        <end position="186"/>
    </location>
</feature>
<dbReference type="AlphaFoldDB" id="A0A3P3Y9R9"/>
<evidence type="ECO:0000256" key="1">
    <source>
        <dbReference type="SAM" id="MobiDB-lite"/>
    </source>
</evidence>
<accession>A0A3P3Y9R9</accession>
<organism evidence="4 5">
    <name type="scientific">Plasmodiophora brassicae</name>
    <name type="common">Clubroot disease agent</name>
    <dbReference type="NCBI Taxonomy" id="37360"/>
    <lineage>
        <taxon>Eukaryota</taxon>
        <taxon>Sar</taxon>
        <taxon>Rhizaria</taxon>
        <taxon>Endomyxa</taxon>
        <taxon>Phytomyxea</taxon>
        <taxon>Plasmodiophorida</taxon>
        <taxon>Plasmodiophoridae</taxon>
        <taxon>Plasmodiophora</taxon>
    </lineage>
</organism>
<proteinExistence type="predicted"/>
<feature type="compositionally biased region" description="Polar residues" evidence="1">
    <location>
        <begin position="138"/>
        <end position="153"/>
    </location>
</feature>
<dbReference type="EMBL" id="OVEO01000006">
    <property type="protein sequence ID" value="SPQ96740.1"/>
    <property type="molecule type" value="Genomic_DNA"/>
</dbReference>
<feature type="region of interest" description="Disordered" evidence="1">
    <location>
        <begin position="176"/>
        <end position="212"/>
    </location>
</feature>
<feature type="region of interest" description="Disordered" evidence="1">
    <location>
        <begin position="104"/>
        <end position="161"/>
    </location>
</feature>
<feature type="compositionally biased region" description="Polar residues" evidence="1">
    <location>
        <begin position="354"/>
        <end position="370"/>
    </location>
</feature>
<evidence type="ECO:0000256" key="3">
    <source>
        <dbReference type="SAM" id="SignalP"/>
    </source>
</evidence>
<keyword evidence="2" id="KW-0472">Membrane</keyword>
<feature type="signal peptide" evidence="3">
    <location>
        <begin position="1"/>
        <end position="19"/>
    </location>
</feature>
<evidence type="ECO:0000313" key="4">
    <source>
        <dbReference type="EMBL" id="SPQ96740.1"/>
    </source>
</evidence>
<keyword evidence="2" id="KW-0812">Transmembrane</keyword>
<dbReference type="Proteomes" id="UP000290189">
    <property type="component" value="Unassembled WGS sequence"/>
</dbReference>
<feature type="transmembrane region" description="Helical" evidence="2">
    <location>
        <begin position="246"/>
        <end position="268"/>
    </location>
</feature>
<sequence>MRGTRLAAAFLLAAATCSGVGVRLGVAQCENPPYPTNGPSAGLCGAQNGNRGCFAANPCCSATGWYRSSNVRFGRRLVQHEPVPVGNSAQPDTAADAFANAEAHPAANATPDADPDAPAHACPHPTADAEPDAESNADPRSTSNAGPHATSYTHPDVTMGNTAGYPATNKCLLGIRPTATPAPARPSRARRLSTPGTLLTRRTSPSVSAQSAIAATIRSATSRTTMRKAGASNNDESVLSYTVGSVPIWVIATGFGIIVTTVLVLGWADVCHRRAVGMFGPRPGGTGTMAAVVGRRPASRMRGGQRDQLGMAINDGPEPSPLADQVRGRQTTSPNVLRSPSSRLPSFRLPDPNATWSPNYPDSTEPSGLD</sequence>
<keyword evidence="3" id="KW-0732">Signal</keyword>
<gene>
    <name evidence="4" type="ORF">PLBR_LOCUS3955</name>
</gene>
<name>A0A3P3Y9R9_PLABS</name>
<feature type="chain" id="PRO_5018261776" evidence="3">
    <location>
        <begin position="20"/>
        <end position="370"/>
    </location>
</feature>
<feature type="compositionally biased region" description="Low complexity" evidence="1">
    <location>
        <begin position="104"/>
        <end position="128"/>
    </location>
</feature>
<dbReference type="PANTHER" id="PTHR34403:SF8">
    <property type="entry name" value="TOL-PAL SYSTEM PROTEIN TOLA"/>
    <property type="match status" value="1"/>
</dbReference>
<dbReference type="PANTHER" id="PTHR34403">
    <property type="entry name" value="TOL-PAL SYSTEM PROTEIN TOLA"/>
    <property type="match status" value="1"/>
</dbReference>
<evidence type="ECO:0000256" key="2">
    <source>
        <dbReference type="SAM" id="Phobius"/>
    </source>
</evidence>
<feature type="region of interest" description="Disordered" evidence="1">
    <location>
        <begin position="296"/>
        <end position="370"/>
    </location>
</feature>
<feature type="compositionally biased region" description="Polar residues" evidence="1">
    <location>
        <begin position="196"/>
        <end position="207"/>
    </location>
</feature>
<protein>
    <submittedName>
        <fullName evidence="4">Uncharacterized protein</fullName>
    </submittedName>
</protein>
<reference evidence="4 5" key="1">
    <citation type="submission" date="2018-03" db="EMBL/GenBank/DDBJ databases">
        <authorList>
            <person name="Fogelqvist J."/>
        </authorList>
    </citation>
    <scope>NUCLEOTIDE SEQUENCE [LARGE SCALE GENOMIC DNA]</scope>
</reference>
<evidence type="ECO:0000313" key="5">
    <source>
        <dbReference type="Proteomes" id="UP000290189"/>
    </source>
</evidence>
<feature type="compositionally biased region" description="Low complexity" evidence="1">
    <location>
        <begin position="333"/>
        <end position="352"/>
    </location>
</feature>
<dbReference type="InterPro" id="IPR050972">
    <property type="entry name" value="SDr-like"/>
</dbReference>
<keyword evidence="4" id="KW-0496">Mitochondrion</keyword>